<sequence>MLNLLSRNSGSKNSVKKISPVEAKKRLDANEPIVLLDVREQAEYVDRHIPNSINVPLSNIASVEKRLKDKNATIFVYCLSGGRSSSAAAQMAKMGYQNIYNLGGISSWRYETVSGRN</sequence>
<gene>
    <name evidence="3" type="ordered locus">Awo_c07610</name>
</gene>
<organism evidence="3 4">
    <name type="scientific">Acetobacterium woodii (strain ATCC 29683 / DSM 1030 / JCM 2381 / KCTC 1655 / WB1)</name>
    <dbReference type="NCBI Taxonomy" id="931626"/>
    <lineage>
        <taxon>Bacteria</taxon>
        <taxon>Bacillati</taxon>
        <taxon>Bacillota</taxon>
        <taxon>Clostridia</taxon>
        <taxon>Eubacteriales</taxon>
        <taxon>Eubacteriaceae</taxon>
        <taxon>Acetobacterium</taxon>
    </lineage>
</organism>
<dbReference type="PANTHER" id="PTHR43031:SF1">
    <property type="entry name" value="PYRIDINE NUCLEOTIDE-DISULPHIDE OXIDOREDUCTASE"/>
    <property type="match status" value="1"/>
</dbReference>
<evidence type="ECO:0000313" key="3">
    <source>
        <dbReference type="EMBL" id="AFA47555.1"/>
    </source>
</evidence>
<dbReference type="SMART" id="SM00450">
    <property type="entry name" value="RHOD"/>
    <property type="match status" value="1"/>
</dbReference>
<dbReference type="PANTHER" id="PTHR43031">
    <property type="entry name" value="FAD-DEPENDENT OXIDOREDUCTASE"/>
    <property type="match status" value="1"/>
</dbReference>
<dbReference type="eggNOG" id="COG0607">
    <property type="taxonomic scope" value="Bacteria"/>
</dbReference>
<keyword evidence="4" id="KW-1185">Reference proteome</keyword>
<dbReference type="Proteomes" id="UP000007177">
    <property type="component" value="Chromosome"/>
</dbReference>
<proteinExistence type="predicted"/>
<evidence type="ECO:0000256" key="1">
    <source>
        <dbReference type="SAM" id="MobiDB-lite"/>
    </source>
</evidence>
<dbReference type="HOGENOM" id="CLU_089574_13_2_9"/>
<dbReference type="Pfam" id="PF00581">
    <property type="entry name" value="Rhodanese"/>
    <property type="match status" value="1"/>
</dbReference>
<feature type="domain" description="Rhodanese" evidence="2">
    <location>
        <begin position="29"/>
        <end position="114"/>
    </location>
</feature>
<dbReference type="PROSITE" id="PS50206">
    <property type="entry name" value="RHODANESE_3"/>
    <property type="match status" value="1"/>
</dbReference>
<reference evidence="4" key="1">
    <citation type="submission" date="2011-07" db="EMBL/GenBank/DDBJ databases">
        <title>Complete genome sequence of Acetobacterium woodii.</title>
        <authorList>
            <person name="Poehlein A."/>
            <person name="Schmidt S."/>
            <person name="Kaster A.-K."/>
            <person name="Goenrich M."/>
            <person name="Vollmers J."/>
            <person name="Thuermer A."/>
            <person name="Gottschalk G."/>
            <person name="Thauer R.K."/>
            <person name="Daniel R."/>
            <person name="Mueller V."/>
        </authorList>
    </citation>
    <scope>NUCLEOTIDE SEQUENCE [LARGE SCALE GENOMIC DNA]</scope>
    <source>
        <strain evidence="4">ATCC 29683 / DSM 1030 / JCM 2381 / KCTC 1655 / WB1</strain>
    </source>
</reference>
<dbReference type="InterPro" id="IPR036873">
    <property type="entry name" value="Rhodanese-like_dom_sf"/>
</dbReference>
<name>H6LKG5_ACEWD</name>
<dbReference type="OrthoDB" id="9800872at2"/>
<dbReference type="AlphaFoldDB" id="H6LKG5"/>
<reference evidence="3 4" key="2">
    <citation type="journal article" date="2012" name="PLoS ONE">
        <title>An ancient pathway combining carbon dioxide fixation with the generation and utilization of a sodium ion gradient for ATP synthesis.</title>
        <authorList>
            <person name="Poehlein A."/>
            <person name="Schmidt S."/>
            <person name="Kaster A.K."/>
            <person name="Goenrich M."/>
            <person name="Vollmers J."/>
            <person name="Thurmer A."/>
            <person name="Bertsch J."/>
            <person name="Schuchmann K."/>
            <person name="Voigt B."/>
            <person name="Hecker M."/>
            <person name="Daniel R."/>
            <person name="Thauer R.K."/>
            <person name="Gottschalk G."/>
            <person name="Muller V."/>
        </authorList>
    </citation>
    <scope>NUCLEOTIDE SEQUENCE [LARGE SCALE GENOMIC DNA]</scope>
    <source>
        <strain evidence="4">ATCC 29683 / DSM 1030 / JCM 2381 / KCTC 1655 / WB1</strain>
    </source>
</reference>
<accession>H6LKG5</accession>
<dbReference type="InterPro" id="IPR050229">
    <property type="entry name" value="GlpE_sulfurtransferase"/>
</dbReference>
<dbReference type="InterPro" id="IPR001763">
    <property type="entry name" value="Rhodanese-like_dom"/>
</dbReference>
<dbReference type="EMBL" id="CP002987">
    <property type="protein sequence ID" value="AFA47555.1"/>
    <property type="molecule type" value="Genomic_DNA"/>
</dbReference>
<feature type="region of interest" description="Disordered" evidence="1">
    <location>
        <begin position="1"/>
        <end position="21"/>
    </location>
</feature>
<dbReference type="STRING" id="931626.Awo_c07610"/>
<dbReference type="Gene3D" id="3.40.250.10">
    <property type="entry name" value="Rhodanese-like domain"/>
    <property type="match status" value="1"/>
</dbReference>
<dbReference type="SUPFAM" id="SSF52821">
    <property type="entry name" value="Rhodanese/Cell cycle control phosphatase"/>
    <property type="match status" value="1"/>
</dbReference>
<dbReference type="KEGG" id="awo:Awo_c07610"/>
<dbReference type="CDD" id="cd00158">
    <property type="entry name" value="RHOD"/>
    <property type="match status" value="1"/>
</dbReference>
<feature type="compositionally biased region" description="Polar residues" evidence="1">
    <location>
        <begin position="1"/>
        <end position="13"/>
    </location>
</feature>
<protein>
    <recommendedName>
        <fullName evidence="2">Rhodanese domain-containing protein</fullName>
    </recommendedName>
</protein>
<evidence type="ECO:0000313" key="4">
    <source>
        <dbReference type="Proteomes" id="UP000007177"/>
    </source>
</evidence>
<evidence type="ECO:0000259" key="2">
    <source>
        <dbReference type="PROSITE" id="PS50206"/>
    </source>
</evidence>